<dbReference type="EMBL" id="FOFB01000034">
    <property type="protein sequence ID" value="SER31174.1"/>
    <property type="molecule type" value="Genomic_DNA"/>
</dbReference>
<keyword evidence="1" id="KW-1133">Transmembrane helix</keyword>
<dbReference type="STRING" id="478744.SAMN05444359_1344"/>
<keyword evidence="1" id="KW-0812">Transmembrane</keyword>
<evidence type="ECO:0000313" key="3">
    <source>
        <dbReference type="Proteomes" id="UP000199021"/>
    </source>
</evidence>
<dbReference type="OrthoDB" id="1490890at2"/>
<evidence type="ECO:0000313" key="2">
    <source>
        <dbReference type="EMBL" id="SER31174.1"/>
    </source>
</evidence>
<keyword evidence="3" id="KW-1185">Reference proteome</keyword>
<dbReference type="AlphaFoldDB" id="A0A1H9N5H5"/>
<dbReference type="RefSeq" id="WP_090172774.1">
    <property type="nucleotide sequence ID" value="NZ_FOFB01000034.1"/>
</dbReference>
<accession>A0A1H9N5H5</accession>
<proteinExistence type="predicted"/>
<protein>
    <submittedName>
        <fullName evidence="2">Uncharacterized protein</fullName>
    </submittedName>
</protein>
<feature type="transmembrane region" description="Helical" evidence="1">
    <location>
        <begin position="7"/>
        <end position="27"/>
    </location>
</feature>
<keyword evidence="1" id="KW-0472">Membrane</keyword>
<dbReference type="InParanoid" id="A0A1H9N5H5"/>
<name>A0A1H9N5H5_9BACT</name>
<reference evidence="3" key="1">
    <citation type="submission" date="2016-10" db="EMBL/GenBank/DDBJ databases">
        <authorList>
            <person name="Varghese N."/>
            <person name="Submissions S."/>
        </authorList>
    </citation>
    <scope>NUCLEOTIDE SEQUENCE [LARGE SCALE GENOMIC DNA]</scope>
    <source>
        <strain evidence="3">DSM 24740</strain>
    </source>
</reference>
<gene>
    <name evidence="2" type="ORF">SAMN05444359_1344</name>
</gene>
<organism evidence="2 3">
    <name type="scientific">Neolewinella agarilytica</name>
    <dbReference type="NCBI Taxonomy" id="478744"/>
    <lineage>
        <taxon>Bacteria</taxon>
        <taxon>Pseudomonadati</taxon>
        <taxon>Bacteroidota</taxon>
        <taxon>Saprospiria</taxon>
        <taxon>Saprospirales</taxon>
        <taxon>Lewinellaceae</taxon>
        <taxon>Neolewinella</taxon>
    </lineage>
</organism>
<dbReference type="Proteomes" id="UP000199021">
    <property type="component" value="Unassembled WGS sequence"/>
</dbReference>
<sequence length="307" mass="34586">MKRSYAYALIVFAIAIFGSLVWLHFYLVEEALAEAYEFERETVWEAIELGEERIYQIIGDVEDKLEDPSKARYQPMIPVIVSASEGYRGVVKSYQAMGLDRWGSPLPEREQSHLLRKLANDLSLELASLQRAYFDLLNDYGESFNLNKEEVEAKKKFIGSIMKEGMAPVMQDLLSGNHFQRRDILVLAYLSITETMIFDITSMAGGKSTGSCIGYFPVMITDMENPRPGETVNANLFIGGYSTCLLPEYSKIIVGSDTLQVKDDGKVDYKFTAGHRGVNTISYSSLITNPLTGYTISQEGKYTYRVD</sequence>
<evidence type="ECO:0000256" key="1">
    <source>
        <dbReference type="SAM" id="Phobius"/>
    </source>
</evidence>